<dbReference type="GO" id="GO:0015140">
    <property type="term" value="F:malate transmembrane transporter activity"/>
    <property type="evidence" value="ECO:0007669"/>
    <property type="project" value="UniProtKB-ARBA"/>
</dbReference>
<feature type="transmembrane region" description="Helical" evidence="5">
    <location>
        <begin position="349"/>
        <end position="367"/>
    </location>
</feature>
<accession>A0A4Y1R8Z7</accession>
<keyword evidence="3 5" id="KW-1133">Transmembrane helix</keyword>
<feature type="transmembrane region" description="Helical" evidence="5">
    <location>
        <begin position="62"/>
        <end position="79"/>
    </location>
</feature>
<feature type="transmembrane region" description="Helical" evidence="5">
    <location>
        <begin position="1089"/>
        <end position="1109"/>
    </location>
</feature>
<feature type="transmembrane region" description="Helical" evidence="5">
    <location>
        <begin position="34"/>
        <end position="55"/>
    </location>
</feature>
<evidence type="ECO:0000256" key="5">
    <source>
        <dbReference type="SAM" id="Phobius"/>
    </source>
</evidence>
<evidence type="ECO:0000256" key="3">
    <source>
        <dbReference type="ARBA" id="ARBA00022989"/>
    </source>
</evidence>
<feature type="transmembrane region" description="Helical" evidence="5">
    <location>
        <begin position="790"/>
        <end position="814"/>
    </location>
</feature>
<feature type="transmembrane region" description="Helical" evidence="5">
    <location>
        <begin position="692"/>
        <end position="711"/>
    </location>
</feature>
<dbReference type="EMBL" id="AP019300">
    <property type="protein sequence ID" value="BBH00659.1"/>
    <property type="molecule type" value="Genomic_DNA"/>
</dbReference>
<feature type="transmembrane region" description="Helical" evidence="5">
    <location>
        <begin position="208"/>
        <end position="232"/>
    </location>
</feature>
<dbReference type="NCBIfam" id="TIGR00785">
    <property type="entry name" value="dass"/>
    <property type="match status" value="1"/>
</dbReference>
<sequence>MDHPISDDPKSPLLPLHHDPVQRSQSFLSGLKSILTLKTLSVLLGPLLCTIICLCVKLDGPVASRNMLAVLVWVFAWWLTEAVPMPITSMSPLFLFPLFGIASADDVAHSYMDDVIALVLGSFILALAVEHYNIHRRLALNITMLFCGDPLNPPLLLLGICATTAFVSMWMHNVAAAVIMMPVATGILQRFPVGPDQSVAVSKYCRAVVLGVIYSTAIGGMSTLTGTGVNLILVGMWKSYFPEAEPISFSTWFFFGFPLALLMFLALWVILCCLYCSRNSSQALSGYLDKAHLKRELEMLANYKCCCDETGPMVFAEKMILAVFSMLIVLWMTRSITDDIPGWGALFKGRAGDGTVSVMMATLLFIIPNNKQKGEKLMDWNKCKKLPWNIILLLGAGFAIADGVRTSGLADILSKALDFLEAVPYFAIAPAVCLISSTITEFTSNNSTTTLVVPLVIQIAKIMHVNPLLLMVPGAIGAQFSFLLPTGTPSNVVGFTTGHIEIQDMIKTGLPLKIAGIAEHMYLGLTNQFNDLKIRNIFMSCEISGSGHKKNIINEHKNGTLERKSEFELEFAHTLISTRNQMDIPPFDDPKTPLLPLDDPNQRSRIKFPSSLKSILTSNNFNILLGPLLSTIICLHVNLDGSLTTSRNMLAVLAWIFCLVAHRGSAHANYLHVPLFLFPLFGIASADDVAHSYMNDVIALVLGSFILALAVEHYNIHKRLALNITLVFCGDPLNPPLLLLGICGTAAFVSMWMHNVATAVMMMPVATGILRRFPTGPNQSVVVGKFCRAVVLGVLYSITIGGMSTLTGTGVNLILVGMWQSYFPEAAPVTFSTWFLFAFPSALLMFLALWALLCCLYCSRSSGQALSVYFDKAHLKEELEMLGSCEKPNMPELANTFELMLIVMWMTRSITEDIPGWGVLFKGLAGDGTVSVMIATLLFIVPSKKQKGEKLMDWDKCKKLPWNIILLLGAGLAIADGVRSSGLADKLSESLDFLEAVPYLAMTPAVCLISSTITELITSNNATATLIVPLLIQIAKTMHVHPLLLMIPGGIGAQFAFLLPTATPSNTVGFATGHIEIQDMIKIGLPLKIAGIAVLSLLMPTFVCTAAIVQDEARIIFKSPMIKFKQCLQIADLGFDNRAREIFQLVAMANLHVA</sequence>
<feature type="transmembrane region" description="Helical" evidence="5">
    <location>
        <begin position="252"/>
        <end position="276"/>
    </location>
</feature>
<evidence type="ECO:0000256" key="2">
    <source>
        <dbReference type="ARBA" id="ARBA00022692"/>
    </source>
</evidence>
<feature type="transmembrane region" description="Helical" evidence="5">
    <location>
        <begin position="834"/>
        <end position="858"/>
    </location>
</feature>
<evidence type="ECO:0000256" key="4">
    <source>
        <dbReference type="ARBA" id="ARBA00023136"/>
    </source>
</evidence>
<gene>
    <name evidence="6" type="ORF">Prudu_010704</name>
</gene>
<dbReference type="AlphaFoldDB" id="A0A4Y1R8Z7"/>
<organism evidence="6">
    <name type="scientific">Prunus dulcis</name>
    <name type="common">Almond</name>
    <name type="synonym">Amygdalus dulcis</name>
    <dbReference type="NCBI Taxonomy" id="3755"/>
    <lineage>
        <taxon>Eukaryota</taxon>
        <taxon>Viridiplantae</taxon>
        <taxon>Streptophyta</taxon>
        <taxon>Embryophyta</taxon>
        <taxon>Tracheophyta</taxon>
        <taxon>Spermatophyta</taxon>
        <taxon>Magnoliopsida</taxon>
        <taxon>eudicotyledons</taxon>
        <taxon>Gunneridae</taxon>
        <taxon>Pentapetalae</taxon>
        <taxon>rosids</taxon>
        <taxon>fabids</taxon>
        <taxon>Rosales</taxon>
        <taxon>Rosaceae</taxon>
        <taxon>Amygdaloideae</taxon>
        <taxon>Amygdaleae</taxon>
        <taxon>Prunus</taxon>
    </lineage>
</organism>
<dbReference type="PANTHER" id="PTHR10283:SF82">
    <property type="entry name" value="SOLUTE CARRIER FAMILY 13 MEMBER 2"/>
    <property type="match status" value="1"/>
</dbReference>
<feature type="transmembrane region" description="Helical" evidence="5">
    <location>
        <begin position="998"/>
        <end position="1018"/>
    </location>
</feature>
<dbReference type="Pfam" id="PF00939">
    <property type="entry name" value="Na_sulph_symp"/>
    <property type="match status" value="2"/>
</dbReference>
<keyword evidence="4 5" id="KW-0472">Membrane</keyword>
<feature type="transmembrane region" description="Helical" evidence="5">
    <location>
        <begin position="422"/>
        <end position="440"/>
    </location>
</feature>
<reference evidence="6" key="1">
    <citation type="journal article" date="2019" name="Science">
        <title>Mutation of a bHLH transcription factor allowed almond domestication.</title>
        <authorList>
            <person name="Sanchez-Perez R."/>
            <person name="Pavan S."/>
            <person name="Mazzeo R."/>
            <person name="Moldovan C."/>
            <person name="Aiese Cigliano R."/>
            <person name="Del Cueto J."/>
            <person name="Ricciardi F."/>
            <person name="Lotti C."/>
            <person name="Ricciardi L."/>
            <person name="Dicenta F."/>
            <person name="Lopez-Marques R.L."/>
            <person name="Lindberg Moller B."/>
        </authorList>
    </citation>
    <scope>NUCLEOTIDE SEQUENCE</scope>
</reference>
<dbReference type="PANTHER" id="PTHR10283">
    <property type="entry name" value="SOLUTE CARRIER FAMILY 13 MEMBER"/>
    <property type="match status" value="1"/>
</dbReference>
<feature type="transmembrane region" description="Helical" evidence="5">
    <location>
        <begin position="319"/>
        <end position="337"/>
    </location>
</feature>
<protein>
    <submittedName>
        <fullName evidence="6">Tonoplast dicarboxylate transporter</fullName>
    </submittedName>
</protein>
<dbReference type="InterPro" id="IPR001898">
    <property type="entry name" value="SLC13A/DASS"/>
</dbReference>
<feature type="transmembrane region" description="Helical" evidence="5">
    <location>
        <begin position="155"/>
        <end position="188"/>
    </location>
</feature>
<feature type="transmembrane region" description="Helical" evidence="5">
    <location>
        <begin position="388"/>
        <end position="410"/>
    </location>
</feature>
<dbReference type="GO" id="GO:0005886">
    <property type="term" value="C:plasma membrane"/>
    <property type="evidence" value="ECO:0007669"/>
    <property type="project" value="TreeGrafter"/>
</dbReference>
<feature type="transmembrane region" description="Helical" evidence="5">
    <location>
        <begin position="115"/>
        <end position="135"/>
    </location>
</feature>
<feature type="transmembrane region" description="Helical" evidence="5">
    <location>
        <begin position="960"/>
        <end position="978"/>
    </location>
</feature>
<feature type="transmembrane region" description="Helical" evidence="5">
    <location>
        <begin position="1039"/>
        <end position="1059"/>
    </location>
</feature>
<name>A0A4Y1R8Z7_PRUDU</name>
<evidence type="ECO:0000256" key="1">
    <source>
        <dbReference type="ARBA" id="ARBA00004141"/>
    </source>
</evidence>
<proteinExistence type="predicted"/>
<keyword evidence="2 5" id="KW-0812">Transmembrane</keyword>
<comment type="subcellular location">
    <subcellularLocation>
        <location evidence="1">Membrane</location>
        <topology evidence="1">Multi-pass membrane protein</topology>
    </subcellularLocation>
</comment>
<evidence type="ECO:0000313" key="6">
    <source>
        <dbReference type="EMBL" id="BBH00659.1"/>
    </source>
</evidence>
<dbReference type="CDD" id="cd01115">
    <property type="entry name" value="SLC13_permease"/>
    <property type="match status" value="1"/>
</dbReference>